<keyword evidence="2" id="KW-1185">Reference proteome</keyword>
<dbReference type="Proteomes" id="UP000316759">
    <property type="component" value="Unassembled WGS sequence"/>
</dbReference>
<proteinExistence type="predicted"/>
<accession>A0A504YCC2</accession>
<name>A0A504YCC2_FASGI</name>
<dbReference type="OrthoDB" id="6275644at2759"/>
<sequence>MSANSEKSIGLTLREDDRLMVLWPTAYEVDGKGVKASCVEQPVEYLGLAFNSKGRALLRPASKLEPVSQNIAQAPPKPHQYLDILA</sequence>
<organism evidence="1 2">
    <name type="scientific">Fasciola gigantica</name>
    <name type="common">Giant liver fluke</name>
    <dbReference type="NCBI Taxonomy" id="46835"/>
    <lineage>
        <taxon>Eukaryota</taxon>
        <taxon>Metazoa</taxon>
        <taxon>Spiralia</taxon>
        <taxon>Lophotrochozoa</taxon>
        <taxon>Platyhelminthes</taxon>
        <taxon>Trematoda</taxon>
        <taxon>Digenea</taxon>
        <taxon>Plagiorchiida</taxon>
        <taxon>Echinostomata</taxon>
        <taxon>Echinostomatoidea</taxon>
        <taxon>Fasciolidae</taxon>
        <taxon>Fasciola</taxon>
    </lineage>
</organism>
<reference evidence="1 2" key="1">
    <citation type="submission" date="2019-04" db="EMBL/GenBank/DDBJ databases">
        <title>Annotation for the trematode Fasciola gigantica.</title>
        <authorList>
            <person name="Choi Y.-J."/>
        </authorList>
    </citation>
    <scope>NUCLEOTIDE SEQUENCE [LARGE SCALE GENOMIC DNA]</scope>
    <source>
        <strain evidence="1">Uganda_cow_1</strain>
    </source>
</reference>
<protein>
    <submittedName>
        <fullName evidence="1">Uncharacterized protein</fullName>
    </submittedName>
</protein>
<dbReference type="AlphaFoldDB" id="A0A504YCC2"/>
<evidence type="ECO:0000313" key="1">
    <source>
        <dbReference type="EMBL" id="TPP56338.1"/>
    </source>
</evidence>
<evidence type="ECO:0000313" key="2">
    <source>
        <dbReference type="Proteomes" id="UP000316759"/>
    </source>
</evidence>
<dbReference type="EMBL" id="SUNJ01014654">
    <property type="protein sequence ID" value="TPP56338.1"/>
    <property type="molecule type" value="Genomic_DNA"/>
</dbReference>
<gene>
    <name evidence="1" type="ORF">FGIG_04861</name>
</gene>
<comment type="caution">
    <text evidence="1">The sequence shown here is derived from an EMBL/GenBank/DDBJ whole genome shotgun (WGS) entry which is preliminary data.</text>
</comment>